<proteinExistence type="predicted"/>
<evidence type="ECO:0000256" key="5">
    <source>
        <dbReference type="ARBA" id="ARBA00022729"/>
    </source>
</evidence>
<dbReference type="InterPro" id="IPR001611">
    <property type="entry name" value="Leu-rich_rpt"/>
</dbReference>
<dbReference type="PROSITE" id="PS51450">
    <property type="entry name" value="LRR"/>
    <property type="match status" value="1"/>
</dbReference>
<name>A0A6V7QBG2_ANACO</name>
<dbReference type="Pfam" id="PF13855">
    <property type="entry name" value="LRR_8"/>
    <property type="match status" value="1"/>
</dbReference>
<dbReference type="Gene3D" id="3.30.200.20">
    <property type="entry name" value="Phosphorylase Kinase, domain 1"/>
    <property type="match status" value="1"/>
</dbReference>
<evidence type="ECO:0000256" key="4">
    <source>
        <dbReference type="ARBA" id="ARBA00022692"/>
    </source>
</evidence>
<evidence type="ECO:0000256" key="3">
    <source>
        <dbReference type="ARBA" id="ARBA00022614"/>
    </source>
</evidence>
<keyword evidence="4 13" id="KW-0812">Transmembrane</keyword>
<keyword evidence="5 14" id="KW-0732">Signal</keyword>
<feature type="signal peptide" evidence="14">
    <location>
        <begin position="1"/>
        <end position="22"/>
    </location>
</feature>
<evidence type="ECO:0000256" key="10">
    <source>
        <dbReference type="ARBA" id="ARBA00023136"/>
    </source>
</evidence>
<dbReference type="FunFam" id="3.80.10.10:FF:001678">
    <property type="entry name" value="Calmodulin-binding receptor kinase CaMRLK"/>
    <property type="match status" value="1"/>
</dbReference>
<feature type="chain" id="PRO_5027989204" description="LRR receptor-like serine/threonine-protein kinase" evidence="14">
    <location>
        <begin position="23"/>
        <end position="511"/>
    </location>
</feature>
<keyword evidence="8" id="KW-0067">ATP-binding</keyword>
<dbReference type="AlphaFoldDB" id="A0A6V7QBG2"/>
<dbReference type="InterPro" id="IPR032675">
    <property type="entry name" value="LRR_dom_sf"/>
</dbReference>
<dbReference type="InterPro" id="IPR003591">
    <property type="entry name" value="Leu-rich_rpt_typical-subtyp"/>
</dbReference>
<dbReference type="Pfam" id="PF00560">
    <property type="entry name" value="LRR_1"/>
    <property type="match status" value="5"/>
</dbReference>
<sequence>MGFASLLCFLSLVLLVEHLACQEPNTDAFFVSHFVSKMGGVVPTSSNGSSLPCMLMGLEHLDLSDNDVTALSADIWEMGSSLRSLNLSFNRVNDSLPNNVGDFGKLESLDLSHNAFFGEIPTALSSISNLALLNLSSNRFEGEIPDAILRSKSLGIGINGSLPALSGLNSLTYLNLSGNLLHGSILGGFLKNLQVIDLSNNQFQGHILQVNLSSSFNGSSLVYLDLSMNELSGEFFDDLGHIPSLKHINLAFNRFSANNFPHLEQLLDVGPVAKPYFWANSRFECRNLQILDLSVNNLTGNIPPSLQQKLPNMERFNFSYNNLTFCASQLSPQSYSSSFIGSRSDCPIAVNPNHIRRKEAKRRGFALALAIALSVFFLIVSLVCLALGYRKKRRSLSVKQLSYNEDQNISGPFSFQTDSTTWVADVKVATSVPVVIFEKPLSNFTFADLLNATSHFDRGTLLAEGRFGPVYRGFLPGGVQVAVKVLVHGSALTDEEAAGSSNGLAESSTQI</sequence>
<dbReference type="EMBL" id="LR862134">
    <property type="protein sequence ID" value="CAD1840217.1"/>
    <property type="molecule type" value="Genomic_DNA"/>
</dbReference>
<dbReference type="PANTHER" id="PTHR48053">
    <property type="entry name" value="LEUCINE RICH REPEAT FAMILY PROTEIN, EXPRESSED"/>
    <property type="match status" value="1"/>
</dbReference>
<protein>
    <recommendedName>
        <fullName evidence="16">LRR receptor-like serine/threonine-protein kinase</fullName>
    </recommendedName>
</protein>
<dbReference type="InterPro" id="IPR051716">
    <property type="entry name" value="Plant_RL_S/T_kinase"/>
</dbReference>
<dbReference type="PRINTS" id="PR00019">
    <property type="entry name" value="LEURICHRPT"/>
</dbReference>
<dbReference type="SUPFAM" id="SSF56112">
    <property type="entry name" value="Protein kinase-like (PK-like)"/>
    <property type="match status" value="1"/>
</dbReference>
<keyword evidence="3" id="KW-0433">Leucine-rich repeat</keyword>
<dbReference type="FunFam" id="3.30.200.20:FF:000466">
    <property type="entry name" value="Putative LRR receptor-like serine/threonine-protein kinase"/>
    <property type="match status" value="1"/>
</dbReference>
<dbReference type="Gene3D" id="3.80.10.10">
    <property type="entry name" value="Ribonuclease Inhibitor"/>
    <property type="match status" value="4"/>
</dbReference>
<keyword evidence="7" id="KW-0547">Nucleotide-binding</keyword>
<keyword evidence="6" id="KW-0677">Repeat</keyword>
<dbReference type="GO" id="GO:0016020">
    <property type="term" value="C:membrane"/>
    <property type="evidence" value="ECO:0007669"/>
    <property type="project" value="UniProtKB-SubCell"/>
</dbReference>
<keyword evidence="11" id="KW-0675">Receptor</keyword>
<evidence type="ECO:0000256" key="1">
    <source>
        <dbReference type="ARBA" id="ARBA00004167"/>
    </source>
</evidence>
<dbReference type="GO" id="GO:0005524">
    <property type="term" value="F:ATP binding"/>
    <property type="evidence" value="ECO:0007669"/>
    <property type="project" value="UniProtKB-KW"/>
</dbReference>
<evidence type="ECO:0000256" key="9">
    <source>
        <dbReference type="ARBA" id="ARBA00022989"/>
    </source>
</evidence>
<accession>A0A6V7QBG2</accession>
<evidence type="ECO:0000256" key="11">
    <source>
        <dbReference type="ARBA" id="ARBA00023170"/>
    </source>
</evidence>
<gene>
    <name evidence="15" type="ORF">CB5_LOCUS23428</name>
</gene>
<comment type="subcellular location">
    <subcellularLocation>
        <location evidence="1">Membrane</location>
        <topology evidence="1">Single-pass membrane protein</topology>
    </subcellularLocation>
</comment>
<keyword evidence="10 13" id="KW-0472">Membrane</keyword>
<reference evidence="15" key="1">
    <citation type="submission" date="2020-07" db="EMBL/GenBank/DDBJ databases">
        <authorList>
            <person name="Lin J."/>
        </authorList>
    </citation>
    <scope>NUCLEOTIDE SEQUENCE</scope>
</reference>
<dbReference type="SMART" id="SM00369">
    <property type="entry name" value="LRR_TYP"/>
    <property type="match status" value="5"/>
</dbReference>
<evidence type="ECO:0000313" key="15">
    <source>
        <dbReference type="EMBL" id="CAD1840217.1"/>
    </source>
</evidence>
<keyword evidence="9 13" id="KW-1133">Transmembrane helix</keyword>
<evidence type="ECO:0000256" key="8">
    <source>
        <dbReference type="ARBA" id="ARBA00022840"/>
    </source>
</evidence>
<evidence type="ECO:0008006" key="16">
    <source>
        <dbReference type="Google" id="ProtNLM"/>
    </source>
</evidence>
<feature type="transmembrane region" description="Helical" evidence="13">
    <location>
        <begin position="365"/>
        <end position="389"/>
    </location>
</feature>
<evidence type="ECO:0000256" key="12">
    <source>
        <dbReference type="ARBA" id="ARBA00023180"/>
    </source>
</evidence>
<dbReference type="InterPro" id="IPR011009">
    <property type="entry name" value="Kinase-like_dom_sf"/>
</dbReference>
<evidence type="ECO:0000256" key="13">
    <source>
        <dbReference type="SAM" id="Phobius"/>
    </source>
</evidence>
<keyword evidence="12" id="KW-0325">Glycoprotein</keyword>
<dbReference type="GO" id="GO:0004674">
    <property type="term" value="F:protein serine/threonine kinase activity"/>
    <property type="evidence" value="ECO:0007669"/>
    <property type="project" value="UniProtKB-EC"/>
</dbReference>
<evidence type="ECO:0000256" key="2">
    <source>
        <dbReference type="ARBA" id="ARBA00022553"/>
    </source>
</evidence>
<evidence type="ECO:0000256" key="14">
    <source>
        <dbReference type="SAM" id="SignalP"/>
    </source>
</evidence>
<dbReference type="PANTHER" id="PTHR48053:SF71">
    <property type="entry name" value="LEUCINE RICH REPEAT FAMILY PROTEIN, EXPRESSED"/>
    <property type="match status" value="1"/>
</dbReference>
<evidence type="ECO:0000256" key="6">
    <source>
        <dbReference type="ARBA" id="ARBA00022737"/>
    </source>
</evidence>
<evidence type="ECO:0000256" key="7">
    <source>
        <dbReference type="ARBA" id="ARBA00022741"/>
    </source>
</evidence>
<keyword evidence="2" id="KW-0597">Phosphoprotein</keyword>
<organism evidence="15">
    <name type="scientific">Ananas comosus var. bracteatus</name>
    <name type="common">red pineapple</name>
    <dbReference type="NCBI Taxonomy" id="296719"/>
    <lineage>
        <taxon>Eukaryota</taxon>
        <taxon>Viridiplantae</taxon>
        <taxon>Streptophyta</taxon>
        <taxon>Embryophyta</taxon>
        <taxon>Tracheophyta</taxon>
        <taxon>Spermatophyta</taxon>
        <taxon>Magnoliopsida</taxon>
        <taxon>Liliopsida</taxon>
        <taxon>Poales</taxon>
        <taxon>Bromeliaceae</taxon>
        <taxon>Bromelioideae</taxon>
        <taxon>Ananas</taxon>
    </lineage>
</organism>
<dbReference type="SUPFAM" id="SSF52058">
    <property type="entry name" value="L domain-like"/>
    <property type="match status" value="1"/>
</dbReference>